<name>A0AAV4TJS9_9ARAC</name>
<accession>A0AAV4TJS9</accession>
<reference evidence="3 4" key="1">
    <citation type="submission" date="2021-06" db="EMBL/GenBank/DDBJ databases">
        <title>Caerostris darwini draft genome.</title>
        <authorList>
            <person name="Kono N."/>
            <person name="Arakawa K."/>
        </authorList>
    </citation>
    <scope>NUCLEOTIDE SEQUENCE [LARGE SCALE GENOMIC DNA]</scope>
</reference>
<protein>
    <submittedName>
        <fullName evidence="3">Uncharacterized protein</fullName>
    </submittedName>
</protein>
<evidence type="ECO:0000256" key="1">
    <source>
        <dbReference type="SAM" id="MobiDB-lite"/>
    </source>
</evidence>
<keyword evidence="4" id="KW-1185">Reference proteome</keyword>
<keyword evidence="2" id="KW-0812">Transmembrane</keyword>
<sequence length="310" mass="35142">MENAPSFKVPNFNIPDTKSGKHLPDSKAASNLTHGNVASTVVSHFVHLQNKQIMTDNATSRNDQNINISDVKSIKHLPDAKAATKDCFPYKKCKSFQELRRVARIATLKYIQDCTEIKETKAENTCTGKPITEMLVRECRKEIRKREKALYERRSQARNRLFSLAYFTLILVLASTIVSLYVYLQCRQMSMEKAISCNVLNFNISGGRCAKHLPDAHAASNLTKGPVVQKGHILTYTYRIENDDDIVKYIFVISVMVLVFSVAVIPIVIYNHTEDNTVYNGLNLRVGNMILAYNGKRYKPVLNLKPTFSY</sequence>
<keyword evidence="2" id="KW-1133">Transmembrane helix</keyword>
<organism evidence="3 4">
    <name type="scientific">Caerostris darwini</name>
    <dbReference type="NCBI Taxonomy" id="1538125"/>
    <lineage>
        <taxon>Eukaryota</taxon>
        <taxon>Metazoa</taxon>
        <taxon>Ecdysozoa</taxon>
        <taxon>Arthropoda</taxon>
        <taxon>Chelicerata</taxon>
        <taxon>Arachnida</taxon>
        <taxon>Araneae</taxon>
        <taxon>Araneomorphae</taxon>
        <taxon>Entelegynae</taxon>
        <taxon>Araneoidea</taxon>
        <taxon>Araneidae</taxon>
        <taxon>Caerostris</taxon>
    </lineage>
</organism>
<evidence type="ECO:0000313" key="3">
    <source>
        <dbReference type="EMBL" id="GIY46868.1"/>
    </source>
</evidence>
<feature type="transmembrane region" description="Helical" evidence="2">
    <location>
        <begin position="164"/>
        <end position="184"/>
    </location>
</feature>
<keyword evidence="2" id="KW-0472">Membrane</keyword>
<proteinExistence type="predicted"/>
<dbReference type="EMBL" id="BPLQ01009827">
    <property type="protein sequence ID" value="GIY46868.1"/>
    <property type="molecule type" value="Genomic_DNA"/>
</dbReference>
<evidence type="ECO:0000313" key="4">
    <source>
        <dbReference type="Proteomes" id="UP001054837"/>
    </source>
</evidence>
<feature type="transmembrane region" description="Helical" evidence="2">
    <location>
        <begin position="249"/>
        <end position="270"/>
    </location>
</feature>
<feature type="region of interest" description="Disordered" evidence="1">
    <location>
        <begin position="1"/>
        <end position="31"/>
    </location>
</feature>
<gene>
    <name evidence="3" type="ORF">CDAR_586761</name>
</gene>
<dbReference type="Proteomes" id="UP001054837">
    <property type="component" value="Unassembled WGS sequence"/>
</dbReference>
<evidence type="ECO:0000256" key="2">
    <source>
        <dbReference type="SAM" id="Phobius"/>
    </source>
</evidence>
<dbReference type="AlphaFoldDB" id="A0AAV4TJS9"/>
<comment type="caution">
    <text evidence="3">The sequence shown here is derived from an EMBL/GenBank/DDBJ whole genome shotgun (WGS) entry which is preliminary data.</text>
</comment>